<name>E3IY99_PSEI1</name>
<dbReference type="OrthoDB" id="9799122at2"/>
<protein>
    <submittedName>
        <fullName evidence="2">DSBA oxidoreductase</fullName>
    </submittedName>
</protein>
<dbReference type="STRING" id="298654.FraEuI1c_4706"/>
<evidence type="ECO:0000259" key="1">
    <source>
        <dbReference type="Pfam" id="PF01323"/>
    </source>
</evidence>
<dbReference type="CDD" id="cd03024">
    <property type="entry name" value="DsbA_FrnE"/>
    <property type="match status" value="1"/>
</dbReference>
<dbReference type="KEGG" id="fri:FraEuI1c_4706"/>
<dbReference type="RefSeq" id="WP_013425815.1">
    <property type="nucleotide sequence ID" value="NC_014666.1"/>
</dbReference>
<proteinExistence type="predicted"/>
<dbReference type="InParanoid" id="E3IY99"/>
<reference evidence="2 3" key="1">
    <citation type="submission" date="2010-10" db="EMBL/GenBank/DDBJ databases">
        <title>Complete sequence of Frankia sp. EuI1c.</title>
        <authorList>
            <consortium name="US DOE Joint Genome Institute"/>
            <person name="Lucas S."/>
            <person name="Copeland A."/>
            <person name="Lapidus A."/>
            <person name="Cheng J.-F."/>
            <person name="Bruce D."/>
            <person name="Goodwin L."/>
            <person name="Pitluck S."/>
            <person name="Chertkov O."/>
            <person name="Detter J.C."/>
            <person name="Han C."/>
            <person name="Tapia R."/>
            <person name="Land M."/>
            <person name="Hauser L."/>
            <person name="Jeffries C."/>
            <person name="Kyrpides N."/>
            <person name="Ivanova N."/>
            <person name="Mikhailova N."/>
            <person name="Beauchemin N."/>
            <person name="Sen A."/>
            <person name="Sur S.A."/>
            <person name="Gtari M."/>
            <person name="Wall L."/>
            <person name="Tisa L."/>
            <person name="Woyke T."/>
        </authorList>
    </citation>
    <scope>NUCLEOTIDE SEQUENCE [LARGE SCALE GENOMIC DNA]</scope>
    <source>
        <strain evidence="3">DSM 45817 / CECT 9037 / EuI1c</strain>
    </source>
</reference>
<dbReference type="GO" id="GO:0016491">
    <property type="term" value="F:oxidoreductase activity"/>
    <property type="evidence" value="ECO:0007669"/>
    <property type="project" value="InterPro"/>
</dbReference>
<dbReference type="EMBL" id="CP002299">
    <property type="protein sequence ID" value="ADP82697.1"/>
    <property type="molecule type" value="Genomic_DNA"/>
</dbReference>
<dbReference type="AlphaFoldDB" id="E3IY99"/>
<dbReference type="PANTHER" id="PTHR13887">
    <property type="entry name" value="GLUTATHIONE S-TRANSFERASE KAPPA"/>
    <property type="match status" value="1"/>
</dbReference>
<organism evidence="2 3">
    <name type="scientific">Pseudofrankia inefficax (strain DSM 45817 / CECT 9037 / DDB 130130 / EuI1c)</name>
    <name type="common">Frankia inefficax</name>
    <dbReference type="NCBI Taxonomy" id="298654"/>
    <lineage>
        <taxon>Bacteria</taxon>
        <taxon>Bacillati</taxon>
        <taxon>Actinomycetota</taxon>
        <taxon>Actinomycetes</taxon>
        <taxon>Frankiales</taxon>
        <taxon>Frankiaceae</taxon>
        <taxon>Pseudofrankia</taxon>
    </lineage>
</organism>
<dbReference type="Proteomes" id="UP000002484">
    <property type="component" value="Chromosome"/>
</dbReference>
<dbReference type="PANTHER" id="PTHR13887:SF41">
    <property type="entry name" value="THIOREDOXIN SUPERFAMILY PROTEIN"/>
    <property type="match status" value="1"/>
</dbReference>
<dbReference type="InterPro" id="IPR001853">
    <property type="entry name" value="DSBA-like_thioredoxin_dom"/>
</dbReference>
<feature type="domain" description="DSBA-like thioredoxin" evidence="1">
    <location>
        <begin position="3"/>
        <end position="205"/>
    </location>
</feature>
<accession>E3IY99</accession>
<sequence length="219" mass="23461">MLQIDIWSDVACPFCYIGKRSFEGALATFEHADEVEVRWHSFELDPHAPSVPASGIYDLLAAKYGVTREQAVAMNERVATMAAAVGLTLDFDAIKPTSTFAAHRVLQCAATEDLQAAAAEELFAAYFTKGANLADPDELADAVAVLGLDRERLRAVAAGDEFAGQVRADEARAAELGITGVPYFLVQSRYAVSGAQPRETFEKALSKAWDLATADATAS</sequence>
<dbReference type="eggNOG" id="COG2761">
    <property type="taxonomic scope" value="Bacteria"/>
</dbReference>
<dbReference type="HOGENOM" id="CLU_069253_0_2_11"/>
<dbReference type="SUPFAM" id="SSF52833">
    <property type="entry name" value="Thioredoxin-like"/>
    <property type="match status" value="1"/>
</dbReference>
<evidence type="ECO:0000313" key="2">
    <source>
        <dbReference type="EMBL" id="ADP82697.1"/>
    </source>
</evidence>
<dbReference type="Pfam" id="PF01323">
    <property type="entry name" value="DSBA"/>
    <property type="match status" value="1"/>
</dbReference>
<dbReference type="InterPro" id="IPR036249">
    <property type="entry name" value="Thioredoxin-like_sf"/>
</dbReference>
<evidence type="ECO:0000313" key="3">
    <source>
        <dbReference type="Proteomes" id="UP000002484"/>
    </source>
</evidence>
<keyword evidence="3" id="KW-1185">Reference proteome</keyword>
<gene>
    <name evidence="2" type="ordered locus">FraEuI1c_4706</name>
</gene>
<dbReference type="Gene3D" id="3.40.30.10">
    <property type="entry name" value="Glutaredoxin"/>
    <property type="match status" value="1"/>
</dbReference>